<dbReference type="InterPro" id="IPR019775">
    <property type="entry name" value="WD40_repeat_CS"/>
</dbReference>
<feature type="repeat" description="WD" evidence="4">
    <location>
        <begin position="243"/>
        <end position="284"/>
    </location>
</feature>
<dbReference type="PROSITE" id="PS50294">
    <property type="entry name" value="WD_REPEATS_REGION"/>
    <property type="match status" value="1"/>
</dbReference>
<gene>
    <name evidence="6" type="ORF">ADEAN_000394900</name>
</gene>
<keyword evidence="3" id="KW-0687">Ribonucleoprotein</keyword>
<dbReference type="GO" id="GO:0005840">
    <property type="term" value="C:ribosome"/>
    <property type="evidence" value="ECO:0007669"/>
    <property type="project" value="UniProtKB-KW"/>
</dbReference>
<keyword evidence="2" id="KW-0677">Repeat</keyword>
<proteinExistence type="predicted"/>
<dbReference type="AlphaFoldDB" id="A0A7G2CC12"/>
<sequence>MSLKLVQCSKLKAPPSHIPNNLVQLDDESLLYASGKQIMIFSPRAATDAVFLTCSSPVVHFSAVPAMPGIGLLEPIILVCSEDGCQVYRSSTYLTTITAPAGVVFTVCHVAVLPGPPSSPYVVLLFGGTDGTLFSTTCGTHNLAKESKPVLSSRMLRNGITCIDANIHSASSSTTTVVTGDTAGALVAWSSNLEPRLVLGTASDTDCAVCVRLLPNNQHAAAGYVSGKWRLFECVSGSLLMEVGAHSRGVSVMAYDTQKNQLITIGEDKMLEVWNVEDKSGSAVRSCCVEIPGNGFISPTGLAVHRGGGALATFYDVPYLYEFR</sequence>
<evidence type="ECO:0000256" key="4">
    <source>
        <dbReference type="PROSITE-ProRule" id="PRU00221"/>
    </source>
</evidence>
<feature type="domain" description="WD repeat-containing protein 54 beta-propeller" evidence="5">
    <location>
        <begin position="150"/>
        <end position="282"/>
    </location>
</feature>
<dbReference type="SUPFAM" id="SSF50978">
    <property type="entry name" value="WD40 repeat-like"/>
    <property type="match status" value="1"/>
</dbReference>
<dbReference type="PROSITE" id="PS50082">
    <property type="entry name" value="WD_REPEATS_2"/>
    <property type="match status" value="1"/>
</dbReference>
<dbReference type="OrthoDB" id="431942at2759"/>
<dbReference type="InterPro" id="IPR015943">
    <property type="entry name" value="WD40/YVTN_repeat-like_dom_sf"/>
</dbReference>
<dbReference type="InterPro" id="IPR049546">
    <property type="entry name" value="WDR54_beta_prop"/>
</dbReference>
<organism evidence="6 7">
    <name type="scientific">Angomonas deanei</name>
    <dbReference type="NCBI Taxonomy" id="59799"/>
    <lineage>
        <taxon>Eukaryota</taxon>
        <taxon>Discoba</taxon>
        <taxon>Euglenozoa</taxon>
        <taxon>Kinetoplastea</taxon>
        <taxon>Metakinetoplastina</taxon>
        <taxon>Trypanosomatida</taxon>
        <taxon>Trypanosomatidae</taxon>
        <taxon>Strigomonadinae</taxon>
        <taxon>Angomonas</taxon>
    </lineage>
</organism>
<dbReference type="SMART" id="SM00320">
    <property type="entry name" value="WD40"/>
    <property type="match status" value="2"/>
</dbReference>
<keyword evidence="3" id="KW-0689">Ribosomal protein</keyword>
<dbReference type="Proteomes" id="UP000515908">
    <property type="component" value="Chromosome 07"/>
</dbReference>
<dbReference type="Pfam" id="PF21031">
    <property type="entry name" value="WDR54"/>
    <property type="match status" value="1"/>
</dbReference>
<evidence type="ECO:0000256" key="1">
    <source>
        <dbReference type="ARBA" id="ARBA00022574"/>
    </source>
</evidence>
<name>A0A7G2CC12_9TRYP</name>
<evidence type="ECO:0000313" key="6">
    <source>
        <dbReference type="EMBL" id="CAD2216487.1"/>
    </source>
</evidence>
<reference evidence="6 7" key="1">
    <citation type="submission" date="2020-08" db="EMBL/GenBank/DDBJ databases">
        <authorList>
            <person name="Newling K."/>
            <person name="Davey J."/>
            <person name="Forrester S."/>
        </authorList>
    </citation>
    <scope>NUCLEOTIDE SEQUENCE [LARGE SCALE GENOMIC DNA]</scope>
    <source>
        <strain evidence="7">Crithidia deanei Carvalho (ATCC PRA-265)</strain>
    </source>
</reference>
<dbReference type="InterPro" id="IPR001680">
    <property type="entry name" value="WD40_rpt"/>
</dbReference>
<protein>
    <recommendedName>
        <fullName evidence="5">WD repeat-containing protein 54 beta-propeller domain-containing protein</fullName>
    </recommendedName>
</protein>
<evidence type="ECO:0000259" key="5">
    <source>
        <dbReference type="Pfam" id="PF21031"/>
    </source>
</evidence>
<keyword evidence="7" id="KW-1185">Reference proteome</keyword>
<dbReference type="Gene3D" id="2.130.10.10">
    <property type="entry name" value="YVTN repeat-like/Quinoprotein amine dehydrogenase"/>
    <property type="match status" value="1"/>
</dbReference>
<keyword evidence="1 4" id="KW-0853">WD repeat</keyword>
<evidence type="ECO:0000256" key="3">
    <source>
        <dbReference type="ARBA" id="ARBA00022980"/>
    </source>
</evidence>
<accession>A0A7G2CC12</accession>
<dbReference type="EMBL" id="LR877151">
    <property type="protein sequence ID" value="CAD2216487.1"/>
    <property type="molecule type" value="Genomic_DNA"/>
</dbReference>
<evidence type="ECO:0000256" key="2">
    <source>
        <dbReference type="ARBA" id="ARBA00022737"/>
    </source>
</evidence>
<dbReference type="PROSITE" id="PS00678">
    <property type="entry name" value="WD_REPEATS_1"/>
    <property type="match status" value="1"/>
</dbReference>
<dbReference type="InterPro" id="IPR036322">
    <property type="entry name" value="WD40_repeat_dom_sf"/>
</dbReference>
<dbReference type="VEuPathDB" id="TriTrypDB:ADEAN_000394900"/>
<evidence type="ECO:0000313" key="7">
    <source>
        <dbReference type="Proteomes" id="UP000515908"/>
    </source>
</evidence>